<dbReference type="Gene3D" id="1.10.238.20">
    <property type="entry name" value="Pheromone/general odorant binding protein domain"/>
    <property type="match status" value="1"/>
</dbReference>
<dbReference type="InterPro" id="IPR006170">
    <property type="entry name" value="PBP/GOBP"/>
</dbReference>
<dbReference type="GO" id="GO:0005549">
    <property type="term" value="F:odorant binding"/>
    <property type="evidence" value="ECO:0007669"/>
    <property type="project" value="InterPro"/>
</dbReference>
<evidence type="ECO:0000256" key="1">
    <source>
        <dbReference type="SAM" id="SignalP"/>
    </source>
</evidence>
<dbReference type="PANTHER" id="PTHR21364:SF2">
    <property type="entry name" value="GENERAL ODORANT-BINDING PROTEIN 19A"/>
    <property type="match status" value="1"/>
</dbReference>
<proteinExistence type="evidence at transcript level"/>
<keyword evidence="1" id="KW-0732">Signal</keyword>
<dbReference type="SUPFAM" id="SSF47565">
    <property type="entry name" value="Insect pheromone/odorant-binding proteins"/>
    <property type="match status" value="1"/>
</dbReference>
<organism evidence="2">
    <name type="scientific">Trissolcus japonicus</name>
    <dbReference type="NCBI Taxonomy" id="1388796"/>
    <lineage>
        <taxon>Eukaryota</taxon>
        <taxon>Metazoa</taxon>
        <taxon>Ecdysozoa</taxon>
        <taxon>Arthropoda</taxon>
        <taxon>Hexapoda</taxon>
        <taxon>Insecta</taxon>
        <taxon>Pterygota</taxon>
        <taxon>Neoptera</taxon>
        <taxon>Endopterygota</taxon>
        <taxon>Hymenoptera</taxon>
        <taxon>Apocrita</taxon>
        <taxon>Proctotrupomorpha</taxon>
        <taxon>Platygastroidea</taxon>
        <taxon>Scelionidae</taxon>
        <taxon>Telenominae</taxon>
        <taxon>Trissolcus</taxon>
    </lineage>
</organism>
<dbReference type="InterPro" id="IPR036728">
    <property type="entry name" value="PBP_GOBP_sf"/>
</dbReference>
<accession>A0A7G6J4J9</accession>
<dbReference type="SMART" id="SM00708">
    <property type="entry name" value="PhBP"/>
    <property type="match status" value="1"/>
</dbReference>
<sequence length="142" mass="16194">MRFYGVVTLLLTTVFLINVECKLSVPQLKGMIAKLKGSCLKKTGASEEFLASAHEGNFIDDQNFACFQKCVFQMMNVLKNDRIQEAVLTKHINTMIEPDIAPILKDMVHECIAEASDEDDCMAALHFVRCWYHKNPEMYIFP</sequence>
<protein>
    <submittedName>
        <fullName evidence="2">Odorant binding protein 3</fullName>
    </submittedName>
</protein>
<feature type="chain" id="PRO_5028947300" evidence="1">
    <location>
        <begin position="22"/>
        <end position="142"/>
    </location>
</feature>
<feature type="signal peptide" evidence="1">
    <location>
        <begin position="1"/>
        <end position="21"/>
    </location>
</feature>
<gene>
    <name evidence="2" type="primary">OBP3</name>
</gene>
<dbReference type="EMBL" id="MN923523">
    <property type="protein sequence ID" value="QNC49768.1"/>
    <property type="molecule type" value="mRNA"/>
</dbReference>
<dbReference type="CDD" id="cd23992">
    <property type="entry name" value="PBP_GOBP"/>
    <property type="match status" value="1"/>
</dbReference>
<reference evidence="2" key="1">
    <citation type="submission" date="2020-01" db="EMBL/GenBank/DDBJ databases">
        <authorList>
            <person name="Zhong Y."/>
        </authorList>
    </citation>
    <scope>NUCLEOTIDE SEQUENCE</scope>
</reference>
<evidence type="ECO:0000313" key="2">
    <source>
        <dbReference type="EMBL" id="QNC49768.1"/>
    </source>
</evidence>
<dbReference type="PANTHER" id="PTHR21364">
    <property type="entry name" value="GENERAL ODORANT-BINDING PROTEIN 19A"/>
    <property type="match status" value="1"/>
</dbReference>
<dbReference type="Pfam" id="PF01395">
    <property type="entry name" value="PBP_GOBP"/>
    <property type="match status" value="1"/>
</dbReference>
<dbReference type="AlphaFoldDB" id="A0A7G6J4J9"/>
<name>A0A7G6J4J9_9HYME</name>